<reference evidence="1 2" key="1">
    <citation type="submission" date="2018-08" db="EMBL/GenBank/DDBJ databases">
        <title>Genomic Encyclopedia of Type Strains, Phase III (KMG-III): the genomes of soil and plant-associated and newly described type strains.</title>
        <authorList>
            <person name="Whitman W."/>
        </authorList>
    </citation>
    <scope>NUCLEOTIDE SEQUENCE [LARGE SCALE GENOMIC DNA]</scope>
    <source>
        <strain evidence="1 2">CGMCC 1.10966</strain>
    </source>
</reference>
<dbReference type="InterPro" id="IPR008775">
    <property type="entry name" value="Phytyl_CoA_dOase-like"/>
</dbReference>
<dbReference type="EMBL" id="QTTN01000002">
    <property type="protein sequence ID" value="REE93138.1"/>
    <property type="molecule type" value="Genomic_DNA"/>
</dbReference>
<dbReference type="PANTHER" id="PTHR37563">
    <property type="entry name" value="PHYTANOYL-COA DIOXYGENASE FAMILY PROTEIN (AFU_ORTHOLOGUE AFUA_2G03330)"/>
    <property type="match status" value="1"/>
</dbReference>
<name>A0A3D9SE32_9BACL</name>
<dbReference type="PANTHER" id="PTHR37563:SF2">
    <property type="entry name" value="PHYTANOYL-COA DIOXYGENASE FAMILY PROTEIN (AFU_ORTHOLOGUE AFUA_2G03330)"/>
    <property type="match status" value="1"/>
</dbReference>
<sequence length="259" mass="29357">MKLSAEELESRSLKPETIEFAVEQIKVNGYVVFEDVLGHAKVQELHKRFMEVFAIHIANNPLNRGKNRTQMNLPFAQPFNDADIIENPFVLPVVEALLGANCTCRYFASDTPLPGSDYQLVHSDLQAMYPESSVILPATGIVLNIPLVDFREDNGPLEIWPGGTHLMPENANRVDNLQALAPVMHSEPVLMPAGSLLLRDIRMWHRGTPNRSDAARPNMALVYFRSWFNTESKVRMPIESYESLSERAKKLFRFEEIIP</sequence>
<dbReference type="Proteomes" id="UP000256304">
    <property type="component" value="Unassembled WGS sequence"/>
</dbReference>
<keyword evidence="1" id="KW-0223">Dioxygenase</keyword>
<organism evidence="1 2">
    <name type="scientific">Paenibacillus taihuensis</name>
    <dbReference type="NCBI Taxonomy" id="1156355"/>
    <lineage>
        <taxon>Bacteria</taxon>
        <taxon>Bacillati</taxon>
        <taxon>Bacillota</taxon>
        <taxon>Bacilli</taxon>
        <taxon>Bacillales</taxon>
        <taxon>Paenibacillaceae</taxon>
        <taxon>Paenibacillus</taxon>
    </lineage>
</organism>
<dbReference type="InterPro" id="IPR051961">
    <property type="entry name" value="Fungal_Metabolite_Diox"/>
</dbReference>
<dbReference type="RefSeq" id="WP_116187584.1">
    <property type="nucleotide sequence ID" value="NZ_QTTN01000002.1"/>
</dbReference>
<dbReference type="AlphaFoldDB" id="A0A3D9SE32"/>
<evidence type="ECO:0000313" key="2">
    <source>
        <dbReference type="Proteomes" id="UP000256304"/>
    </source>
</evidence>
<proteinExistence type="predicted"/>
<dbReference type="GO" id="GO:0016706">
    <property type="term" value="F:2-oxoglutarate-dependent dioxygenase activity"/>
    <property type="evidence" value="ECO:0007669"/>
    <property type="project" value="UniProtKB-ARBA"/>
</dbReference>
<evidence type="ECO:0000313" key="1">
    <source>
        <dbReference type="EMBL" id="REE93138.1"/>
    </source>
</evidence>
<accession>A0A3D9SE32</accession>
<dbReference type="OrthoDB" id="8678660at2"/>
<dbReference type="SUPFAM" id="SSF51197">
    <property type="entry name" value="Clavaminate synthase-like"/>
    <property type="match status" value="1"/>
</dbReference>
<comment type="caution">
    <text evidence="1">The sequence shown here is derived from an EMBL/GenBank/DDBJ whole genome shotgun (WGS) entry which is preliminary data.</text>
</comment>
<dbReference type="Gene3D" id="2.60.120.620">
    <property type="entry name" value="q2cbj1_9rhob like domain"/>
    <property type="match status" value="1"/>
</dbReference>
<keyword evidence="1" id="KW-0560">Oxidoreductase</keyword>
<gene>
    <name evidence="1" type="ORF">A8990_102225</name>
</gene>
<dbReference type="Pfam" id="PF05721">
    <property type="entry name" value="PhyH"/>
    <property type="match status" value="1"/>
</dbReference>
<protein>
    <submittedName>
        <fullName evidence="1">Ectoine hydroxylase-related dioxygenase (Phytanoyl-CoA dioxygenase family)</fullName>
    </submittedName>
</protein>
<keyword evidence="2" id="KW-1185">Reference proteome</keyword>